<gene>
    <name evidence="2" type="ORF">HZA61_15345</name>
</gene>
<dbReference type="Pfam" id="PF10135">
    <property type="entry name" value="Rod-binding"/>
    <property type="match status" value="1"/>
</dbReference>
<reference evidence="2" key="1">
    <citation type="submission" date="2020-07" db="EMBL/GenBank/DDBJ databases">
        <title>Huge and variable diversity of episymbiotic CPR bacteria and DPANN archaea in groundwater ecosystems.</title>
        <authorList>
            <person name="He C.Y."/>
            <person name="Keren R."/>
            <person name="Whittaker M."/>
            <person name="Farag I.F."/>
            <person name="Doudna J."/>
            <person name="Cate J.H.D."/>
            <person name="Banfield J.F."/>
        </authorList>
    </citation>
    <scope>NUCLEOTIDE SEQUENCE</scope>
    <source>
        <strain evidence="2">NC_groundwater_1813_Pr3_B-0.1um_71_17</strain>
    </source>
</reference>
<dbReference type="EMBL" id="JACRIW010000111">
    <property type="protein sequence ID" value="MBI5170863.1"/>
    <property type="molecule type" value="Genomic_DNA"/>
</dbReference>
<evidence type="ECO:0000313" key="2">
    <source>
        <dbReference type="EMBL" id="MBI5170863.1"/>
    </source>
</evidence>
<evidence type="ECO:0000259" key="1">
    <source>
        <dbReference type="Pfam" id="PF10135"/>
    </source>
</evidence>
<accession>A0A933W4B4</accession>
<feature type="domain" description="Flagellar protein FlgJ N-terminal" evidence="1">
    <location>
        <begin position="40"/>
        <end position="87"/>
    </location>
</feature>
<dbReference type="AlphaFoldDB" id="A0A933W4B4"/>
<evidence type="ECO:0000313" key="3">
    <source>
        <dbReference type="Proteomes" id="UP000696931"/>
    </source>
</evidence>
<proteinExistence type="predicted"/>
<dbReference type="InterPro" id="IPR019301">
    <property type="entry name" value="Flagellar_prot_FlgJ_N"/>
</dbReference>
<dbReference type="Proteomes" id="UP000696931">
    <property type="component" value="Unassembled WGS sequence"/>
</dbReference>
<name>A0A933W4B4_UNCEI</name>
<organism evidence="2 3">
    <name type="scientific">Eiseniibacteriota bacterium</name>
    <dbReference type="NCBI Taxonomy" id="2212470"/>
    <lineage>
        <taxon>Bacteria</taxon>
        <taxon>Candidatus Eiseniibacteriota</taxon>
    </lineage>
</organism>
<comment type="caution">
    <text evidence="2">The sequence shown here is derived from an EMBL/GenBank/DDBJ whole genome shotgun (WGS) entry which is preliminary data.</text>
</comment>
<sequence>MTPAIGTARLDARPAPDRREQLHKLSRQLEGVFLNQLFQAMRASVPQEGLLTQNPGQEMFTQMFDERMAAEAADHMRHGLSEALYRQLAGRLGDTTEAPKP</sequence>
<protein>
    <submittedName>
        <fullName evidence="2">Rod-binding protein</fullName>
    </submittedName>
</protein>